<keyword evidence="3" id="KW-1185">Reference proteome</keyword>
<proteinExistence type="predicted"/>
<evidence type="ECO:0000313" key="3">
    <source>
        <dbReference type="Proteomes" id="UP000831796"/>
    </source>
</evidence>
<dbReference type="RefSeq" id="WP_244674519.1">
    <property type="nucleotide sequence ID" value="NZ_CP095046.1"/>
</dbReference>
<dbReference type="EMBL" id="CP095046">
    <property type="protein sequence ID" value="UOQ71108.1"/>
    <property type="molecule type" value="Genomic_DNA"/>
</dbReference>
<organism evidence="2 3">
    <name type="scientific">Hymenobacter cellulosilyticus</name>
    <dbReference type="NCBI Taxonomy" id="2932248"/>
    <lineage>
        <taxon>Bacteria</taxon>
        <taxon>Pseudomonadati</taxon>
        <taxon>Bacteroidota</taxon>
        <taxon>Cytophagia</taxon>
        <taxon>Cytophagales</taxon>
        <taxon>Hymenobacteraceae</taxon>
        <taxon>Hymenobacter</taxon>
    </lineage>
</organism>
<dbReference type="KEGG" id="hcu:MUN79_20915"/>
<dbReference type="Proteomes" id="UP000831796">
    <property type="component" value="Chromosome"/>
</dbReference>
<reference evidence="2" key="1">
    <citation type="submission" date="2022-04" db="EMBL/GenBank/DDBJ databases">
        <title>Hymenobacter sp. isolated from the air.</title>
        <authorList>
            <person name="Won M."/>
            <person name="Lee C.-M."/>
            <person name="Woen H.-Y."/>
            <person name="Kwon S.-W."/>
        </authorList>
    </citation>
    <scope>NUCLEOTIDE SEQUENCE</scope>
    <source>
        <strain evidence="2">5116S-3</strain>
    </source>
</reference>
<name>A0A8T9Q5B0_9BACT</name>
<accession>A0A8T9Q5B0</accession>
<evidence type="ECO:0000256" key="1">
    <source>
        <dbReference type="SAM" id="MobiDB-lite"/>
    </source>
</evidence>
<evidence type="ECO:0000313" key="2">
    <source>
        <dbReference type="EMBL" id="UOQ71108.1"/>
    </source>
</evidence>
<dbReference type="AlphaFoldDB" id="A0A8T9Q5B0"/>
<sequence>MRSDPKVVQMEQWLETRRQRGFITGGPTSEDGSQALDPDAELTRSPAVVGLLQQLVEGQRRQDERIDTWALELRVVQDTIGLSKELDMVKEVQTRNGITS</sequence>
<gene>
    <name evidence="2" type="ORF">MUN79_20915</name>
</gene>
<feature type="region of interest" description="Disordered" evidence="1">
    <location>
        <begin position="18"/>
        <end position="38"/>
    </location>
</feature>
<protein>
    <submittedName>
        <fullName evidence="2">Uncharacterized protein</fullName>
    </submittedName>
</protein>